<proteinExistence type="predicted"/>
<evidence type="ECO:0000313" key="2">
    <source>
        <dbReference type="EMBL" id="RUS34228.1"/>
    </source>
</evidence>
<dbReference type="EMBL" id="RBNJ01000646">
    <property type="protein sequence ID" value="RUS34228.1"/>
    <property type="molecule type" value="Genomic_DNA"/>
</dbReference>
<dbReference type="AlphaFoldDB" id="A0A433QWU4"/>
<gene>
    <name evidence="2" type="ORF">BC938DRAFT_481737</name>
</gene>
<evidence type="ECO:0000313" key="3">
    <source>
        <dbReference type="Proteomes" id="UP000274822"/>
    </source>
</evidence>
<accession>A0A433QWU4</accession>
<organism evidence="2 3">
    <name type="scientific">Jimgerdemannia flammicorona</name>
    <dbReference type="NCBI Taxonomy" id="994334"/>
    <lineage>
        <taxon>Eukaryota</taxon>
        <taxon>Fungi</taxon>
        <taxon>Fungi incertae sedis</taxon>
        <taxon>Mucoromycota</taxon>
        <taxon>Mucoromycotina</taxon>
        <taxon>Endogonomycetes</taxon>
        <taxon>Endogonales</taxon>
        <taxon>Endogonaceae</taxon>
        <taxon>Jimgerdemannia</taxon>
    </lineage>
</organism>
<evidence type="ECO:0000256" key="1">
    <source>
        <dbReference type="SAM" id="MobiDB-lite"/>
    </source>
</evidence>
<sequence>MPLEGGRLQHGRKKFERVSTSGMQRESNVVGHSGVLDTCDASNGVLGLVNEPAGTGDNGDLSFQTTRHVSEDVNSSAKTKH</sequence>
<keyword evidence="3" id="KW-1185">Reference proteome</keyword>
<comment type="caution">
    <text evidence="2">The sequence shown here is derived from an EMBL/GenBank/DDBJ whole genome shotgun (WGS) entry which is preliminary data.</text>
</comment>
<dbReference type="Proteomes" id="UP000274822">
    <property type="component" value="Unassembled WGS sequence"/>
</dbReference>
<feature type="compositionally biased region" description="Polar residues" evidence="1">
    <location>
        <begin position="18"/>
        <end position="27"/>
    </location>
</feature>
<name>A0A433QWU4_9FUNG</name>
<feature type="region of interest" description="Disordered" evidence="1">
    <location>
        <begin position="50"/>
        <end position="81"/>
    </location>
</feature>
<feature type="compositionally biased region" description="Polar residues" evidence="1">
    <location>
        <begin position="61"/>
        <end position="81"/>
    </location>
</feature>
<feature type="region of interest" description="Disordered" evidence="1">
    <location>
        <begin position="1"/>
        <end position="31"/>
    </location>
</feature>
<protein>
    <submittedName>
        <fullName evidence="2">Uncharacterized protein</fullName>
    </submittedName>
</protein>
<reference evidence="2 3" key="1">
    <citation type="journal article" date="2018" name="New Phytol.">
        <title>Phylogenomics of Endogonaceae and evolution of mycorrhizas within Mucoromycota.</title>
        <authorList>
            <person name="Chang Y."/>
            <person name="Desiro A."/>
            <person name="Na H."/>
            <person name="Sandor L."/>
            <person name="Lipzen A."/>
            <person name="Clum A."/>
            <person name="Barry K."/>
            <person name="Grigoriev I.V."/>
            <person name="Martin F.M."/>
            <person name="Stajich J.E."/>
            <person name="Smith M.E."/>
            <person name="Bonito G."/>
            <person name="Spatafora J.W."/>
        </authorList>
    </citation>
    <scope>NUCLEOTIDE SEQUENCE [LARGE SCALE GENOMIC DNA]</scope>
    <source>
        <strain evidence="2 3">AD002</strain>
    </source>
</reference>